<evidence type="ECO:0000313" key="1">
    <source>
        <dbReference type="EMBL" id="KKK64620.1"/>
    </source>
</evidence>
<dbReference type="AlphaFoldDB" id="A0A0F8XTR2"/>
<protein>
    <submittedName>
        <fullName evidence="1">Uncharacterized protein</fullName>
    </submittedName>
</protein>
<proteinExistence type="predicted"/>
<comment type="caution">
    <text evidence="1">The sequence shown here is derived from an EMBL/GenBank/DDBJ whole genome shotgun (WGS) entry which is preliminary data.</text>
</comment>
<organism evidence="1">
    <name type="scientific">marine sediment metagenome</name>
    <dbReference type="NCBI Taxonomy" id="412755"/>
    <lineage>
        <taxon>unclassified sequences</taxon>
        <taxon>metagenomes</taxon>
        <taxon>ecological metagenomes</taxon>
    </lineage>
</organism>
<dbReference type="EMBL" id="LAZR01060940">
    <property type="protein sequence ID" value="KKK64620.1"/>
    <property type="molecule type" value="Genomic_DNA"/>
</dbReference>
<accession>A0A0F8XTR2</accession>
<name>A0A0F8XTR2_9ZZZZ</name>
<sequence>MVNRVISKEEQLKVFRLRGEGLTHREIEKKACMSRGSVVAILKRGCVVCQNRRMGSVKGMEDLWGDTERKRCTECGKMMFIKIEKSICLECGIIERLKKSDK</sequence>
<reference evidence="1" key="1">
    <citation type="journal article" date="2015" name="Nature">
        <title>Complex archaea that bridge the gap between prokaryotes and eukaryotes.</title>
        <authorList>
            <person name="Spang A."/>
            <person name="Saw J.H."/>
            <person name="Jorgensen S.L."/>
            <person name="Zaremba-Niedzwiedzka K."/>
            <person name="Martijn J."/>
            <person name="Lind A.E."/>
            <person name="van Eijk R."/>
            <person name="Schleper C."/>
            <person name="Guy L."/>
            <person name="Ettema T.J."/>
        </authorList>
    </citation>
    <scope>NUCLEOTIDE SEQUENCE</scope>
</reference>
<gene>
    <name evidence="1" type="ORF">LCGC14_2982340</name>
</gene>